<dbReference type="HOGENOM" id="CLU_052482_0_0_9"/>
<keyword evidence="2" id="KW-0732">Signal</keyword>
<sequence>MKKYLQILTLLGISLSLTACGNLKNSNLANNAKTSSNSSPKTYQTTDTGNNGYTVLLKNGHYVTSPISGLTATDNDNSVDTRELERGLVQISKGVYSTNSYVFQEGQYISATVANQWLGRKSKSNPTGLNPKIGTKKNYQPIYLEEIIEQDFLTGSGSNYHIGGISIGLALNSIDYYQKKKDGPEYQAQISRKQQKQYGQAAAQKVVARLRKKKALKNIPITVGLFAKESKDSLVAGTYFLSGTAAANSSKITKWKTINTQAEVLPTVGGKKAINSSDASSFNSFKESIQNYFPNISGVTATLRYENGKLAQENITITTQFYGYEQIQSFTRLVLSTAKKYLANNVPIEIKIGSVNDIQALVAKETGDSSYQVHIYGGE</sequence>
<dbReference type="RefSeq" id="WP_046325184.1">
    <property type="nucleotide sequence ID" value="NZ_JBHTMT010000003.1"/>
</dbReference>
<evidence type="ECO:0000313" key="4">
    <source>
        <dbReference type="Proteomes" id="UP000033531"/>
    </source>
</evidence>
<proteinExistence type="predicted"/>
<dbReference type="CDD" id="cd13440">
    <property type="entry name" value="CamS_repeat_2"/>
    <property type="match status" value="1"/>
</dbReference>
<accession>A0A0F4LFF7</accession>
<dbReference type="PIRSF" id="PIRSF012509">
    <property type="entry name" value="CamS"/>
    <property type="match status" value="1"/>
</dbReference>
<protein>
    <submittedName>
        <fullName evidence="3">Sex pheromone biosynthesis protein</fullName>
    </submittedName>
</protein>
<dbReference type="EMBL" id="JXLI01000009">
    <property type="protein sequence ID" value="KJY57038.1"/>
    <property type="molecule type" value="Genomic_DNA"/>
</dbReference>
<feature type="region of interest" description="Disordered" evidence="1">
    <location>
        <begin position="28"/>
        <end position="47"/>
    </location>
</feature>
<organism evidence="3 4">
    <name type="scientific">Lactobacillus melliventris</name>
    <dbReference type="NCBI Taxonomy" id="1218507"/>
    <lineage>
        <taxon>Bacteria</taxon>
        <taxon>Bacillati</taxon>
        <taxon>Bacillota</taxon>
        <taxon>Bacilli</taxon>
        <taxon>Lactobacillales</taxon>
        <taxon>Lactobacillaceae</taxon>
        <taxon>Lactobacillus</taxon>
    </lineage>
</organism>
<feature type="chain" id="PRO_5038814171" evidence="2">
    <location>
        <begin position="20"/>
        <end position="379"/>
    </location>
</feature>
<name>A0A0F4LFF7_9LACO</name>
<comment type="caution">
    <text evidence="3">The sequence shown here is derived from an EMBL/GenBank/DDBJ whole genome shotgun (WGS) entry which is preliminary data.</text>
</comment>
<evidence type="ECO:0000256" key="1">
    <source>
        <dbReference type="SAM" id="MobiDB-lite"/>
    </source>
</evidence>
<dbReference type="CDD" id="cd13441">
    <property type="entry name" value="CamS_repeat_1"/>
    <property type="match status" value="1"/>
</dbReference>
<dbReference type="Pfam" id="PF07537">
    <property type="entry name" value="CamS"/>
    <property type="match status" value="1"/>
</dbReference>
<evidence type="ECO:0000256" key="2">
    <source>
        <dbReference type="SAM" id="SignalP"/>
    </source>
</evidence>
<dbReference type="OrthoDB" id="9795361at2"/>
<feature type="signal peptide" evidence="2">
    <location>
        <begin position="1"/>
        <end position="19"/>
    </location>
</feature>
<dbReference type="PATRIC" id="fig|1218507.3.peg.728"/>
<evidence type="ECO:0000313" key="3">
    <source>
        <dbReference type="EMBL" id="KJY57038.1"/>
    </source>
</evidence>
<dbReference type="PROSITE" id="PS51257">
    <property type="entry name" value="PROKAR_LIPOPROTEIN"/>
    <property type="match status" value="1"/>
</dbReference>
<dbReference type="STRING" id="1218507.JF74_05610"/>
<reference evidence="3 4" key="1">
    <citation type="submission" date="2015-01" db="EMBL/GenBank/DDBJ databases">
        <title>Comparative genomics of the lactic acid bacteria isolated from the honey bee gut.</title>
        <authorList>
            <person name="Ellegaard K.M."/>
            <person name="Tamarit D."/>
            <person name="Javelind E."/>
            <person name="Olofsson T."/>
            <person name="Andersson S.G."/>
            <person name="Vasquez A."/>
        </authorList>
    </citation>
    <scope>NUCLEOTIDE SEQUENCE [LARGE SCALE GENOMIC DNA]</scope>
    <source>
        <strain evidence="3 4">Hma8</strain>
    </source>
</reference>
<feature type="compositionally biased region" description="Low complexity" evidence="1">
    <location>
        <begin position="28"/>
        <end position="39"/>
    </location>
</feature>
<dbReference type="InterPro" id="IPR011426">
    <property type="entry name" value="CamS"/>
</dbReference>
<dbReference type="Gene3D" id="3.10.570.10">
    <property type="entry name" value="sex pheromone staph- cam373 precursor domain"/>
    <property type="match status" value="1"/>
</dbReference>
<gene>
    <name evidence="3" type="ORF">JF74_05610</name>
</gene>
<dbReference type="Proteomes" id="UP000033531">
    <property type="component" value="Unassembled WGS sequence"/>
</dbReference>
<dbReference type="AlphaFoldDB" id="A0A0F4LFF7"/>